<evidence type="ECO:0000313" key="3">
    <source>
        <dbReference type="Proteomes" id="UP000799750"/>
    </source>
</evidence>
<name>A0A6A6QQ45_9PEZI</name>
<feature type="transmembrane region" description="Helical" evidence="1">
    <location>
        <begin position="6"/>
        <end position="27"/>
    </location>
</feature>
<dbReference type="Proteomes" id="UP000799750">
    <property type="component" value="Unassembled WGS sequence"/>
</dbReference>
<protein>
    <submittedName>
        <fullName evidence="2">Uncharacterized protein</fullName>
    </submittedName>
</protein>
<sequence>MAPSRFFNGRNLAIFSVFTFGGSYILFKSRALAAKKQNKAIGDYSVSVDRSGGGI</sequence>
<dbReference type="OrthoDB" id="5412893at2759"/>
<dbReference type="EMBL" id="MU004191">
    <property type="protein sequence ID" value="KAF2494276.1"/>
    <property type="molecule type" value="Genomic_DNA"/>
</dbReference>
<organism evidence="2 3">
    <name type="scientific">Lophium mytilinum</name>
    <dbReference type="NCBI Taxonomy" id="390894"/>
    <lineage>
        <taxon>Eukaryota</taxon>
        <taxon>Fungi</taxon>
        <taxon>Dikarya</taxon>
        <taxon>Ascomycota</taxon>
        <taxon>Pezizomycotina</taxon>
        <taxon>Dothideomycetes</taxon>
        <taxon>Pleosporomycetidae</taxon>
        <taxon>Mytilinidiales</taxon>
        <taxon>Mytilinidiaceae</taxon>
        <taxon>Lophium</taxon>
    </lineage>
</organism>
<gene>
    <name evidence="2" type="ORF">BU16DRAFT_619420</name>
</gene>
<keyword evidence="1" id="KW-0472">Membrane</keyword>
<keyword evidence="1" id="KW-0812">Transmembrane</keyword>
<evidence type="ECO:0000256" key="1">
    <source>
        <dbReference type="SAM" id="Phobius"/>
    </source>
</evidence>
<keyword evidence="1" id="KW-1133">Transmembrane helix</keyword>
<evidence type="ECO:0000313" key="2">
    <source>
        <dbReference type="EMBL" id="KAF2494276.1"/>
    </source>
</evidence>
<dbReference type="AlphaFoldDB" id="A0A6A6QQ45"/>
<keyword evidence="3" id="KW-1185">Reference proteome</keyword>
<proteinExistence type="predicted"/>
<accession>A0A6A6QQ45</accession>
<reference evidence="2" key="1">
    <citation type="journal article" date="2020" name="Stud. Mycol.">
        <title>101 Dothideomycetes genomes: a test case for predicting lifestyles and emergence of pathogens.</title>
        <authorList>
            <person name="Haridas S."/>
            <person name="Albert R."/>
            <person name="Binder M."/>
            <person name="Bloem J."/>
            <person name="Labutti K."/>
            <person name="Salamov A."/>
            <person name="Andreopoulos B."/>
            <person name="Baker S."/>
            <person name="Barry K."/>
            <person name="Bills G."/>
            <person name="Bluhm B."/>
            <person name="Cannon C."/>
            <person name="Castanera R."/>
            <person name="Culley D."/>
            <person name="Daum C."/>
            <person name="Ezra D."/>
            <person name="Gonzalez J."/>
            <person name="Henrissat B."/>
            <person name="Kuo A."/>
            <person name="Liang C."/>
            <person name="Lipzen A."/>
            <person name="Lutzoni F."/>
            <person name="Magnuson J."/>
            <person name="Mondo S."/>
            <person name="Nolan M."/>
            <person name="Ohm R."/>
            <person name="Pangilinan J."/>
            <person name="Park H.-J."/>
            <person name="Ramirez L."/>
            <person name="Alfaro M."/>
            <person name="Sun H."/>
            <person name="Tritt A."/>
            <person name="Yoshinaga Y."/>
            <person name="Zwiers L.-H."/>
            <person name="Turgeon B."/>
            <person name="Goodwin S."/>
            <person name="Spatafora J."/>
            <person name="Crous P."/>
            <person name="Grigoriev I."/>
        </authorList>
    </citation>
    <scope>NUCLEOTIDE SEQUENCE</scope>
    <source>
        <strain evidence="2">CBS 269.34</strain>
    </source>
</reference>